<dbReference type="AlphaFoldDB" id="E9D0F7"/>
<protein>
    <submittedName>
        <fullName evidence="1">Predicted protein</fullName>
    </submittedName>
</protein>
<keyword evidence="2" id="KW-1185">Reference proteome</keyword>
<dbReference type="Proteomes" id="UP000002497">
    <property type="component" value="Unassembled WGS sequence"/>
</dbReference>
<proteinExistence type="predicted"/>
<accession>E9D0F7</accession>
<sequence length="161" mass="17313">MAQAPDVDLLVLPFVCPPGRATEPKKLPFETSNISPGWDGFQNMYGKAEEIHGETSRQQSEVVKIFQIRALAGPSSYILTLKVGKQGGWPRPLSGLARGWQEVDVTAFSDVNIAASLGLVLVGFRSGGPPGIRTSSRHIKSRPPLLSTWIWTAVSSQASSA</sequence>
<evidence type="ECO:0000313" key="2">
    <source>
        <dbReference type="Proteomes" id="UP000002497"/>
    </source>
</evidence>
<dbReference type="EMBL" id="GL636489">
    <property type="protein sequence ID" value="EFW20410.1"/>
    <property type="molecule type" value="Genomic_DNA"/>
</dbReference>
<organism evidence="2">
    <name type="scientific">Coccidioides posadasii (strain RMSCC 757 / Silveira)</name>
    <name type="common">Valley fever fungus</name>
    <dbReference type="NCBI Taxonomy" id="443226"/>
    <lineage>
        <taxon>Eukaryota</taxon>
        <taxon>Fungi</taxon>
        <taxon>Dikarya</taxon>
        <taxon>Ascomycota</taxon>
        <taxon>Pezizomycotina</taxon>
        <taxon>Eurotiomycetes</taxon>
        <taxon>Eurotiomycetidae</taxon>
        <taxon>Onygenales</taxon>
        <taxon>Onygenaceae</taxon>
        <taxon>Coccidioides</taxon>
    </lineage>
</organism>
<gene>
    <name evidence="1" type="ORF">CPSG_03585</name>
</gene>
<name>E9D0F7_COCPS</name>
<dbReference type="HOGENOM" id="CLU_1643538_0_0_1"/>
<reference evidence="2" key="1">
    <citation type="journal article" date="2010" name="Genome Res.">
        <title>Population genomic sequencing of Coccidioides fungi reveals recent hybridization and transposon control.</title>
        <authorList>
            <person name="Neafsey D.E."/>
            <person name="Barker B.M."/>
            <person name="Sharpton T.J."/>
            <person name="Stajich J.E."/>
            <person name="Park D.J."/>
            <person name="Whiston E."/>
            <person name="Hung C.-Y."/>
            <person name="McMahan C."/>
            <person name="White J."/>
            <person name="Sykes S."/>
            <person name="Heiman D."/>
            <person name="Young S."/>
            <person name="Zeng Q."/>
            <person name="Abouelleil A."/>
            <person name="Aftuck L."/>
            <person name="Bessette D."/>
            <person name="Brown A."/>
            <person name="FitzGerald M."/>
            <person name="Lui A."/>
            <person name="Macdonald J.P."/>
            <person name="Priest M."/>
            <person name="Orbach M.J."/>
            <person name="Galgiani J.N."/>
            <person name="Kirkland T.N."/>
            <person name="Cole G.T."/>
            <person name="Birren B.W."/>
            <person name="Henn M.R."/>
            <person name="Taylor J.W."/>
            <person name="Rounsley S.D."/>
        </authorList>
    </citation>
    <scope>NUCLEOTIDE SEQUENCE [LARGE SCALE GENOMIC DNA]</scope>
    <source>
        <strain evidence="2">RMSCC 757 / Silveira</strain>
    </source>
</reference>
<reference evidence="2" key="2">
    <citation type="submission" date="2010-03" db="EMBL/GenBank/DDBJ databases">
        <title>The genome sequence of Coccidioides posadasii strain Silveira.</title>
        <authorList>
            <consortium name="The Broad Institute Genome Sequencing Center for Infectious Disease"/>
            <person name="Neafsey D."/>
            <person name="Orbach M."/>
            <person name="Henn M.R."/>
            <person name="Cole G.T."/>
            <person name="Galgiani J."/>
            <person name="Gardner M.J."/>
            <person name="Kirkland T.N."/>
            <person name="Taylor J.W."/>
            <person name="Young S.K."/>
            <person name="Zeng Q."/>
            <person name="Koehrsen M."/>
            <person name="Alvarado L."/>
            <person name="Berlin A."/>
            <person name="Borenstein D."/>
            <person name="Chapman S.B."/>
            <person name="Chen Z."/>
            <person name="Engels R."/>
            <person name="Freedman E."/>
            <person name="Gellesch M."/>
            <person name="Goldberg J."/>
            <person name="Griggs A."/>
            <person name="Gujja S."/>
            <person name="Heilman E."/>
            <person name="Heiman D."/>
            <person name="Howarth C."/>
            <person name="Jen D."/>
            <person name="Larson L."/>
            <person name="Mehta T."/>
            <person name="Neiman D."/>
            <person name="Park D."/>
            <person name="Pearson M."/>
            <person name="Richards J."/>
            <person name="Roberts A."/>
            <person name="Saif S."/>
            <person name="Shea T."/>
            <person name="Shenoy N."/>
            <person name="Sisk P."/>
            <person name="Stolte C."/>
            <person name="Sykes S."/>
            <person name="Walk T."/>
            <person name="White J."/>
            <person name="Yandava C."/>
            <person name="Haas B."/>
            <person name="Nusbaum C."/>
            <person name="Birren B."/>
        </authorList>
    </citation>
    <scope>NUCLEOTIDE SEQUENCE [LARGE SCALE GENOMIC DNA]</scope>
    <source>
        <strain evidence="2">RMSCC 757 / Silveira</strain>
    </source>
</reference>
<evidence type="ECO:0000313" key="1">
    <source>
        <dbReference type="EMBL" id="EFW20410.1"/>
    </source>
</evidence>
<dbReference type="VEuPathDB" id="FungiDB:CPSG_03585"/>